<feature type="domain" description="TonB C-terminal" evidence="11">
    <location>
        <begin position="144"/>
        <end position="233"/>
    </location>
</feature>
<evidence type="ECO:0000256" key="3">
    <source>
        <dbReference type="ARBA" id="ARBA00022448"/>
    </source>
</evidence>
<evidence type="ECO:0000313" key="12">
    <source>
        <dbReference type="EMBL" id="QFI56322.1"/>
    </source>
</evidence>
<dbReference type="GO" id="GO:0015891">
    <property type="term" value="P:siderophore transport"/>
    <property type="evidence" value="ECO:0007669"/>
    <property type="project" value="InterPro"/>
</dbReference>
<gene>
    <name evidence="12" type="ORF">FE240_17520</name>
</gene>
<dbReference type="EMBL" id="CP040449">
    <property type="protein sequence ID" value="QFI56322.1"/>
    <property type="molecule type" value="Genomic_DNA"/>
</dbReference>
<keyword evidence="7 10" id="KW-0653">Protein transport</keyword>
<dbReference type="Pfam" id="PF03544">
    <property type="entry name" value="TonB_C"/>
    <property type="match status" value="1"/>
</dbReference>
<keyword evidence="13" id="KW-1185">Reference proteome</keyword>
<evidence type="ECO:0000256" key="8">
    <source>
        <dbReference type="ARBA" id="ARBA00022989"/>
    </source>
</evidence>
<dbReference type="Gene3D" id="3.30.2420.10">
    <property type="entry name" value="TonB"/>
    <property type="match status" value="1"/>
</dbReference>
<comment type="subcellular location">
    <subcellularLocation>
        <location evidence="1 10">Cell inner membrane</location>
        <topology evidence="1 10">Single-pass membrane protein</topology>
        <orientation evidence="1 10">Periplasmic side</orientation>
    </subcellularLocation>
</comment>
<keyword evidence="4 10" id="KW-1003">Cell membrane</keyword>
<dbReference type="InterPro" id="IPR006260">
    <property type="entry name" value="TonB/TolA_C"/>
</dbReference>
<dbReference type="KEGG" id="asim:FE240_17520"/>
<proteinExistence type="inferred from homology"/>
<dbReference type="PRINTS" id="PR01374">
    <property type="entry name" value="TONBPROTEIN"/>
</dbReference>
<dbReference type="SUPFAM" id="SSF74653">
    <property type="entry name" value="TolA/TonB C-terminal domain"/>
    <property type="match status" value="1"/>
</dbReference>
<dbReference type="GO" id="GO:0031992">
    <property type="term" value="F:energy transducer activity"/>
    <property type="evidence" value="ECO:0007669"/>
    <property type="project" value="InterPro"/>
</dbReference>
<dbReference type="NCBIfam" id="TIGR01352">
    <property type="entry name" value="tonB_Cterm"/>
    <property type="match status" value="1"/>
</dbReference>
<evidence type="ECO:0000256" key="2">
    <source>
        <dbReference type="ARBA" id="ARBA00006555"/>
    </source>
</evidence>
<evidence type="ECO:0000256" key="7">
    <source>
        <dbReference type="ARBA" id="ARBA00022927"/>
    </source>
</evidence>
<dbReference type="PROSITE" id="PS52015">
    <property type="entry name" value="TONB_CTD"/>
    <property type="match status" value="1"/>
</dbReference>
<organism evidence="12 13">
    <name type="scientific">Aeromonas simiae</name>
    <dbReference type="NCBI Taxonomy" id="218936"/>
    <lineage>
        <taxon>Bacteria</taxon>
        <taxon>Pseudomonadati</taxon>
        <taxon>Pseudomonadota</taxon>
        <taxon>Gammaproteobacteria</taxon>
        <taxon>Aeromonadales</taxon>
        <taxon>Aeromonadaceae</taxon>
        <taxon>Aeromonas</taxon>
    </lineage>
</organism>
<evidence type="ECO:0000259" key="11">
    <source>
        <dbReference type="PROSITE" id="PS52015"/>
    </source>
</evidence>
<sequence length="233" mass="25095">MMRYLTSLLLGVPLTLGVLLFMAALIEPDKTPRTASEPRSIVIRMPEPELQVAMQERPVPPEPEPEPLPELESMSALQPVATPALSLEPVPMITPPLDIAAVSPVKLTMPDVVPGAQEPAAFSGNVHGQQAGSMNGVAQGGGMGIGGLLMPLQRIEPTYPYRAQQAGIEGDVTLKFAVDPEGLVQNVVVVSAKPRGQFERAAIQALRKWRYQPRKGENGAITQIVTLKFRLEN</sequence>
<keyword evidence="6" id="KW-0812">Transmembrane</keyword>
<dbReference type="InterPro" id="IPR037682">
    <property type="entry name" value="TonB_C"/>
</dbReference>
<accession>A0A5J6WZ28</accession>
<comment type="similarity">
    <text evidence="2 10">Belongs to the TonB family.</text>
</comment>
<dbReference type="GO" id="GO:0055085">
    <property type="term" value="P:transmembrane transport"/>
    <property type="evidence" value="ECO:0007669"/>
    <property type="project" value="InterPro"/>
</dbReference>
<dbReference type="InterPro" id="IPR051045">
    <property type="entry name" value="TonB-dependent_transducer"/>
</dbReference>
<comment type="function">
    <text evidence="10">Interacts with outer membrane receptor proteins that carry out high-affinity binding and energy dependent uptake into the periplasmic space of specific substrates. It could act to transduce energy from the cytoplasmic membrane to specific energy-requiring processes in the outer membrane, resulting in the release into the periplasm of ligands bound by these outer membrane proteins.</text>
</comment>
<evidence type="ECO:0000256" key="9">
    <source>
        <dbReference type="ARBA" id="ARBA00023136"/>
    </source>
</evidence>
<evidence type="ECO:0000256" key="1">
    <source>
        <dbReference type="ARBA" id="ARBA00004383"/>
    </source>
</evidence>
<evidence type="ECO:0000256" key="6">
    <source>
        <dbReference type="ARBA" id="ARBA00022692"/>
    </source>
</evidence>
<keyword evidence="9" id="KW-0472">Membrane</keyword>
<protein>
    <recommendedName>
        <fullName evidence="10">Protein TonB</fullName>
    </recommendedName>
</protein>
<dbReference type="GO" id="GO:0005886">
    <property type="term" value="C:plasma membrane"/>
    <property type="evidence" value="ECO:0007669"/>
    <property type="project" value="UniProtKB-SubCell"/>
</dbReference>
<evidence type="ECO:0000256" key="5">
    <source>
        <dbReference type="ARBA" id="ARBA00022519"/>
    </source>
</evidence>
<keyword evidence="3 10" id="KW-0813">Transport</keyword>
<dbReference type="PANTHER" id="PTHR33446:SF14">
    <property type="entry name" value="PROTEIN TONB"/>
    <property type="match status" value="1"/>
</dbReference>
<dbReference type="Proteomes" id="UP000594034">
    <property type="component" value="Chromosome"/>
</dbReference>
<name>A0A5J6WZ28_9GAMM</name>
<dbReference type="InterPro" id="IPR003538">
    <property type="entry name" value="TonB"/>
</dbReference>
<keyword evidence="5 10" id="KW-0997">Cell inner membrane</keyword>
<evidence type="ECO:0000313" key="13">
    <source>
        <dbReference type="Proteomes" id="UP000594034"/>
    </source>
</evidence>
<dbReference type="GO" id="GO:0030288">
    <property type="term" value="C:outer membrane-bounded periplasmic space"/>
    <property type="evidence" value="ECO:0007669"/>
    <property type="project" value="InterPro"/>
</dbReference>
<evidence type="ECO:0000256" key="4">
    <source>
        <dbReference type="ARBA" id="ARBA00022475"/>
    </source>
</evidence>
<dbReference type="PANTHER" id="PTHR33446">
    <property type="entry name" value="PROTEIN TONB-RELATED"/>
    <property type="match status" value="1"/>
</dbReference>
<evidence type="ECO:0000256" key="10">
    <source>
        <dbReference type="RuleBase" id="RU362123"/>
    </source>
</evidence>
<keyword evidence="10" id="KW-0735">Signal-anchor</keyword>
<dbReference type="GO" id="GO:0015031">
    <property type="term" value="P:protein transport"/>
    <property type="evidence" value="ECO:0007669"/>
    <property type="project" value="UniProtKB-UniRule"/>
</dbReference>
<keyword evidence="8" id="KW-1133">Transmembrane helix</keyword>
<reference evidence="12 13" key="1">
    <citation type="submission" date="2019-05" db="EMBL/GenBank/DDBJ databases">
        <title>OXA-830, a novel chromosomally encoded expanded-spectrum class D beta-lactamase in Aeromonas simiae.</title>
        <authorList>
            <person name="Zhou W."/>
            <person name="Chen Q."/>
        </authorList>
    </citation>
    <scope>NUCLEOTIDE SEQUENCE [LARGE SCALE GENOMIC DNA]</scope>
    <source>
        <strain evidence="12 13">A6</strain>
    </source>
</reference>
<dbReference type="AlphaFoldDB" id="A0A5J6WZ28"/>